<dbReference type="HOGENOM" id="CLU_468527_0_0_1"/>
<dbReference type="AlphaFoldDB" id="L2GMJ4"/>
<dbReference type="RefSeq" id="XP_007604195.1">
    <property type="nucleotide sequence ID" value="XM_007604133.1"/>
</dbReference>
<organism evidence="1 2">
    <name type="scientific">Vittaforma corneae (strain ATCC 50505)</name>
    <name type="common">Microsporidian parasite</name>
    <name type="synonym">Nosema corneum</name>
    <dbReference type="NCBI Taxonomy" id="993615"/>
    <lineage>
        <taxon>Eukaryota</taxon>
        <taxon>Fungi</taxon>
        <taxon>Fungi incertae sedis</taxon>
        <taxon>Microsporidia</taxon>
        <taxon>Nosematidae</taxon>
        <taxon>Vittaforma</taxon>
    </lineage>
</organism>
<dbReference type="InterPro" id="IPR011990">
    <property type="entry name" value="TPR-like_helical_dom_sf"/>
</dbReference>
<evidence type="ECO:0000313" key="1">
    <source>
        <dbReference type="EMBL" id="ELA42103.1"/>
    </source>
</evidence>
<name>L2GMJ4_VITCO</name>
<gene>
    <name evidence="1" type="ORF">VICG_00744</name>
</gene>
<keyword evidence="2" id="KW-1185">Reference proteome</keyword>
<protein>
    <submittedName>
        <fullName evidence="1">Uncharacterized protein</fullName>
    </submittedName>
</protein>
<reference evidence="2" key="1">
    <citation type="submission" date="2011-05" db="EMBL/GenBank/DDBJ databases">
        <title>The genome sequence of Vittaforma corneae strain ATCC 50505.</title>
        <authorList>
            <consortium name="The Broad Institute Genome Sequencing Platform"/>
            <person name="Cuomo C."/>
            <person name="Didier E."/>
            <person name="Bowers L."/>
            <person name="Young S.K."/>
            <person name="Zeng Q."/>
            <person name="Gargeya S."/>
            <person name="Fitzgerald M."/>
            <person name="Haas B."/>
            <person name="Abouelleil A."/>
            <person name="Alvarado L."/>
            <person name="Arachchi H.M."/>
            <person name="Berlin A."/>
            <person name="Chapman S.B."/>
            <person name="Gearin G."/>
            <person name="Goldberg J."/>
            <person name="Griggs A."/>
            <person name="Gujja S."/>
            <person name="Hansen M."/>
            <person name="Heiman D."/>
            <person name="Howarth C."/>
            <person name="Larimer J."/>
            <person name="Lui A."/>
            <person name="MacDonald P.J.P."/>
            <person name="McCowen C."/>
            <person name="Montmayeur A."/>
            <person name="Murphy C."/>
            <person name="Neiman D."/>
            <person name="Pearson M."/>
            <person name="Priest M."/>
            <person name="Roberts A."/>
            <person name="Saif S."/>
            <person name="Shea T."/>
            <person name="Sisk P."/>
            <person name="Stolte C."/>
            <person name="Sykes S."/>
            <person name="Wortman J."/>
            <person name="Nusbaum C."/>
            <person name="Birren B."/>
        </authorList>
    </citation>
    <scope>NUCLEOTIDE SEQUENCE [LARGE SCALE GENOMIC DNA]</scope>
    <source>
        <strain evidence="2">ATCC 50505</strain>
    </source>
</reference>
<proteinExistence type="predicted"/>
<dbReference type="Gene3D" id="1.25.40.10">
    <property type="entry name" value="Tetratricopeptide repeat domain"/>
    <property type="match status" value="1"/>
</dbReference>
<dbReference type="OMA" id="LHFVQVD"/>
<sequence>MIFGTKPVYRFAVYTKKKLHCLGKSYSFDQPPVDVKQCPVKIINQKAEIFFPNTIFNTFVLSVENNVTVLKSYDDKLTFIKKKMDENILYTVKTVFEDEKTREVVVFEFDDFFPGFKTKGTIEIKNSRPIFHCKHGSGPITLQSNDPRRETEAMLASLDSDGFEFVEINNPIERATVRIIKDLNNHKIVENGHIKGILIEAKDKKINEEINVFVKNVYPGSYCFVEDISPGLAEVELVGRCGSIYKVKYKHFVGECNDRKVKKTMKGLISDIKGSTFKFKQVASEALERTADYEAISVPKRLKVTEESDVKNNQLRAVEYIKYRLDTAMSNQSQEDSENIIKLFKKYIQQIRENDSLSLFYLQYLIDHKMLKESDIRYVLKYAGYKFPGFASERLSDIEAVRMIFSKKKNLSGFQKLLNTEGDKLRFMKENPEFLEYSIKYAYENLDTPRIVVENIIGTSFESWMCYASLENGNYKRNLFRRMAGMAFKKNEMKRLFKAWLEFEETVGGNIEEVHSLANQFVQNAKNASK</sequence>
<accession>L2GMJ4</accession>
<dbReference type="STRING" id="993615.L2GMJ4"/>
<dbReference type="InParanoid" id="L2GMJ4"/>
<dbReference type="OrthoDB" id="412781at2759"/>
<dbReference type="EMBL" id="JH370134">
    <property type="protein sequence ID" value="ELA42103.1"/>
    <property type="molecule type" value="Genomic_DNA"/>
</dbReference>
<dbReference type="VEuPathDB" id="MicrosporidiaDB:VICG_00744"/>
<evidence type="ECO:0000313" key="2">
    <source>
        <dbReference type="Proteomes" id="UP000011082"/>
    </source>
</evidence>
<dbReference type="GeneID" id="19881460"/>
<dbReference type="Proteomes" id="UP000011082">
    <property type="component" value="Unassembled WGS sequence"/>
</dbReference>